<keyword evidence="8 12" id="KW-0862">Zinc</keyword>
<organism evidence="17">
    <name type="scientific">uncultured bacterium A1Q1_fos_862</name>
    <dbReference type="NCBI Taxonomy" id="1256590"/>
    <lineage>
        <taxon>Bacteria</taxon>
        <taxon>environmental samples</taxon>
    </lineage>
</organism>
<dbReference type="AlphaFoldDB" id="L7W1T4"/>
<keyword evidence="7 12" id="KW-0479">Metal-binding</keyword>
<dbReference type="PANTHER" id="PTHR38011">
    <property type="entry name" value="DIHYDROFOLATE REDUCTASE FAMILY PROTEIN (AFU_ORTHOLOGUE AFUA_8G06820)"/>
    <property type="match status" value="1"/>
</dbReference>
<evidence type="ECO:0000256" key="13">
    <source>
        <dbReference type="PIRSR" id="PIRSR006769-1"/>
    </source>
</evidence>
<dbReference type="EMBL" id="JX649905">
    <property type="protein sequence ID" value="AGC72555.1"/>
    <property type="molecule type" value="Genomic_DNA"/>
</dbReference>
<dbReference type="Gene3D" id="3.40.430.10">
    <property type="entry name" value="Dihydrofolate Reductase, subunit A"/>
    <property type="match status" value="2"/>
</dbReference>
<comment type="catalytic activity">
    <reaction evidence="12">
        <text>2,5-diamino-6-hydroxy-4-(5-phosphoribosylamino)-pyrimidine + H2O + H(+) = 5-amino-6-(5-phospho-D-ribosylamino)uracil + NH4(+)</text>
        <dbReference type="Rhea" id="RHEA:21868"/>
        <dbReference type="ChEBI" id="CHEBI:15377"/>
        <dbReference type="ChEBI" id="CHEBI:15378"/>
        <dbReference type="ChEBI" id="CHEBI:28938"/>
        <dbReference type="ChEBI" id="CHEBI:58453"/>
        <dbReference type="ChEBI" id="CHEBI:58614"/>
        <dbReference type="EC" id="3.5.4.26"/>
    </reaction>
</comment>
<feature type="binding site" evidence="15">
    <location>
        <position position="92"/>
    </location>
    <ligand>
        <name>Zn(2+)</name>
        <dbReference type="ChEBI" id="CHEBI:29105"/>
        <note>catalytic</note>
    </ligand>
</feature>
<comment type="pathway">
    <text evidence="3 12">Cofactor biosynthesis; riboflavin biosynthesis; 5-amino-6-(D-ribitylamino)uracil from GTP: step 3/4.</text>
</comment>
<feature type="binding site" evidence="14">
    <location>
        <position position="215"/>
    </location>
    <ligand>
        <name>substrate</name>
    </ligand>
</feature>
<reference evidence="17" key="1">
    <citation type="submission" date="2012-09" db="EMBL/GenBank/DDBJ databases">
        <title>Metagenomic Characterization of a Microbial Community in Wastewater Detects High Levels of Antibiotic Resistance.</title>
        <authorList>
            <person name="Abrams M."/>
            <person name="Caldwell A."/>
            <person name="Vandaei E."/>
            <person name="Lee W."/>
            <person name="Perrott J."/>
            <person name="Khan S.Y."/>
            <person name="Ta J."/>
            <person name="Romero D."/>
            <person name="Nguyen V."/>
            <person name="Pourmand N."/>
            <person name="Ouverney C.C."/>
        </authorList>
    </citation>
    <scope>NUCLEOTIDE SEQUENCE</scope>
</reference>
<dbReference type="UniPathway" id="UPA00275">
    <property type="reaction ID" value="UER00401"/>
</dbReference>
<comment type="pathway">
    <text evidence="2 12">Cofactor biosynthesis; riboflavin biosynthesis; 5-amino-6-(D-ribitylamino)uracil from GTP: step 2/4.</text>
</comment>
<evidence type="ECO:0000256" key="8">
    <source>
        <dbReference type="ARBA" id="ARBA00022833"/>
    </source>
</evidence>
<evidence type="ECO:0000256" key="2">
    <source>
        <dbReference type="ARBA" id="ARBA00004882"/>
    </source>
</evidence>
<feature type="binding site" evidence="14">
    <location>
        <position position="192"/>
    </location>
    <ligand>
        <name>substrate</name>
    </ligand>
</feature>
<dbReference type="InterPro" id="IPR004794">
    <property type="entry name" value="Eubact_RibD"/>
</dbReference>
<dbReference type="GO" id="GO:0008835">
    <property type="term" value="F:diaminohydroxyphosphoribosylaminopyrimidine deaminase activity"/>
    <property type="evidence" value="ECO:0007669"/>
    <property type="project" value="UniProtKB-EC"/>
</dbReference>
<evidence type="ECO:0000256" key="9">
    <source>
        <dbReference type="ARBA" id="ARBA00022857"/>
    </source>
</evidence>
<keyword evidence="9 12" id="KW-0521">NADP</keyword>
<dbReference type="GO" id="GO:0008703">
    <property type="term" value="F:5-amino-6-(5-phosphoribosylamino)uracil reductase activity"/>
    <property type="evidence" value="ECO:0007669"/>
    <property type="project" value="UniProtKB-EC"/>
</dbReference>
<dbReference type="PROSITE" id="PS00903">
    <property type="entry name" value="CYT_DCMP_DEAMINASES_1"/>
    <property type="match status" value="1"/>
</dbReference>
<dbReference type="InterPro" id="IPR002125">
    <property type="entry name" value="CMP_dCMP_dom"/>
</dbReference>
<feature type="binding site" evidence="14">
    <location>
        <position position="204"/>
    </location>
    <ligand>
        <name>NADP(+)</name>
        <dbReference type="ChEBI" id="CHEBI:58349"/>
    </ligand>
</feature>
<dbReference type="SUPFAM" id="SSF53597">
    <property type="entry name" value="Dihydrofolate reductase-like"/>
    <property type="match status" value="1"/>
</dbReference>
<feature type="binding site" evidence="14">
    <location>
        <position position="176"/>
    </location>
    <ligand>
        <name>substrate</name>
    </ligand>
</feature>
<comment type="similarity">
    <text evidence="5 12">In the C-terminal section; belongs to the HTP reductase family.</text>
</comment>
<accession>L7W1T4</accession>
<keyword evidence="6 12" id="KW-0686">Riboflavin biosynthesis</keyword>
<comment type="function">
    <text evidence="1 12">Converts 2,5-diamino-6-(ribosylamino)-4(3h)-pyrimidinone 5'-phosphate into 5-amino-6-(ribosylamino)-2,4(1h,3h)-pyrimidinedione 5'-phosphate.</text>
</comment>
<evidence type="ECO:0000256" key="3">
    <source>
        <dbReference type="ARBA" id="ARBA00004910"/>
    </source>
</evidence>
<evidence type="ECO:0000256" key="1">
    <source>
        <dbReference type="ARBA" id="ARBA00002151"/>
    </source>
</evidence>
<evidence type="ECO:0000259" key="16">
    <source>
        <dbReference type="PROSITE" id="PS51747"/>
    </source>
</evidence>
<dbReference type="SUPFAM" id="SSF53927">
    <property type="entry name" value="Cytidine deaminase-like"/>
    <property type="match status" value="1"/>
</dbReference>
<feature type="binding site" evidence="14">
    <location>
        <position position="162"/>
    </location>
    <ligand>
        <name>NADP(+)</name>
        <dbReference type="ChEBI" id="CHEBI:58349"/>
    </ligand>
</feature>
<keyword evidence="10 12" id="KW-0560">Oxidoreductase</keyword>
<feature type="binding site" evidence="15">
    <location>
        <position position="58"/>
    </location>
    <ligand>
        <name>Zn(2+)</name>
        <dbReference type="ChEBI" id="CHEBI:29105"/>
        <note>catalytic</note>
    </ligand>
</feature>
<comment type="catalytic activity">
    <reaction evidence="12">
        <text>5-amino-6-(5-phospho-D-ribitylamino)uracil + NADP(+) = 5-amino-6-(5-phospho-D-ribosylamino)uracil + NADPH + H(+)</text>
        <dbReference type="Rhea" id="RHEA:17845"/>
        <dbReference type="ChEBI" id="CHEBI:15378"/>
        <dbReference type="ChEBI" id="CHEBI:57783"/>
        <dbReference type="ChEBI" id="CHEBI:58349"/>
        <dbReference type="ChEBI" id="CHEBI:58421"/>
        <dbReference type="ChEBI" id="CHEBI:58453"/>
        <dbReference type="EC" id="1.1.1.193"/>
    </reaction>
</comment>
<comment type="cofactor">
    <cofactor evidence="12 15">
        <name>Zn(2+)</name>
        <dbReference type="ChEBI" id="CHEBI:29105"/>
    </cofactor>
    <text evidence="12 15">Binds 1 zinc ion.</text>
</comment>
<feature type="binding site" evidence="14">
    <location>
        <position position="208"/>
    </location>
    <ligand>
        <name>NADP(+)</name>
        <dbReference type="ChEBI" id="CHEBI:58349"/>
    </ligand>
</feature>
<dbReference type="PROSITE" id="PS51747">
    <property type="entry name" value="CYT_DCMP_DEAMINASES_2"/>
    <property type="match status" value="1"/>
</dbReference>
<evidence type="ECO:0000256" key="4">
    <source>
        <dbReference type="ARBA" id="ARBA00005259"/>
    </source>
</evidence>
<feature type="binding site" evidence="15">
    <location>
        <position position="83"/>
    </location>
    <ligand>
        <name>Zn(2+)</name>
        <dbReference type="ChEBI" id="CHEBI:29105"/>
        <note>catalytic</note>
    </ligand>
</feature>
<feature type="binding site" evidence="14">
    <location>
        <position position="212"/>
    </location>
    <ligand>
        <name>substrate</name>
    </ligand>
</feature>
<dbReference type="EC" id="3.5.4.26" evidence="12"/>
<dbReference type="InterPro" id="IPR024072">
    <property type="entry name" value="DHFR-like_dom_sf"/>
</dbReference>
<feature type="domain" description="CMP/dCMP-type deaminase" evidence="16">
    <location>
        <begin position="9"/>
        <end position="131"/>
    </location>
</feature>
<evidence type="ECO:0000256" key="11">
    <source>
        <dbReference type="ARBA" id="ARBA00023268"/>
    </source>
</evidence>
<dbReference type="PIRSF" id="PIRSF006769">
    <property type="entry name" value="RibD"/>
    <property type="match status" value="1"/>
</dbReference>
<feature type="binding site" evidence="14">
    <location>
        <position position="178"/>
    </location>
    <ligand>
        <name>NADP(+)</name>
        <dbReference type="ChEBI" id="CHEBI:58349"/>
    </ligand>
</feature>
<proteinExistence type="inferred from homology"/>
<dbReference type="PANTHER" id="PTHR38011:SF7">
    <property type="entry name" value="2,5-DIAMINO-6-RIBOSYLAMINO-4(3H)-PYRIMIDINONE 5'-PHOSPHATE REDUCTASE"/>
    <property type="match status" value="1"/>
</dbReference>
<dbReference type="CDD" id="cd01284">
    <property type="entry name" value="Riboflavin_deaminase-reductase"/>
    <property type="match status" value="1"/>
</dbReference>
<evidence type="ECO:0000256" key="6">
    <source>
        <dbReference type="ARBA" id="ARBA00022619"/>
    </source>
</evidence>
<evidence type="ECO:0000256" key="10">
    <source>
        <dbReference type="ARBA" id="ARBA00023002"/>
    </source>
</evidence>
<dbReference type="InterPro" id="IPR016192">
    <property type="entry name" value="APOBEC/CMP_deaminase_Zn-bd"/>
</dbReference>
<evidence type="ECO:0000256" key="7">
    <source>
        <dbReference type="ARBA" id="ARBA00022723"/>
    </source>
</evidence>
<dbReference type="EC" id="1.1.1.193" evidence="12"/>
<dbReference type="Gene3D" id="3.40.140.10">
    <property type="entry name" value="Cytidine Deaminase, domain 2"/>
    <property type="match status" value="1"/>
</dbReference>
<feature type="active site" description="Proton donor" evidence="13">
    <location>
        <position position="60"/>
    </location>
</feature>
<feature type="binding site" evidence="14">
    <location>
        <position position="272"/>
    </location>
    <ligand>
        <name>substrate</name>
    </ligand>
</feature>
<name>L7W1T4_9BACT</name>
<dbReference type="InterPro" id="IPR050765">
    <property type="entry name" value="Riboflavin_Biosynth_HTPR"/>
</dbReference>
<evidence type="ECO:0000256" key="14">
    <source>
        <dbReference type="PIRSR" id="PIRSR006769-2"/>
    </source>
</evidence>
<evidence type="ECO:0000256" key="5">
    <source>
        <dbReference type="ARBA" id="ARBA00007417"/>
    </source>
</evidence>
<evidence type="ECO:0000256" key="15">
    <source>
        <dbReference type="PIRSR" id="PIRSR006769-3"/>
    </source>
</evidence>
<dbReference type="GO" id="GO:0009231">
    <property type="term" value="P:riboflavin biosynthetic process"/>
    <property type="evidence" value="ECO:0007669"/>
    <property type="project" value="UniProtKB-UniPathway"/>
</dbReference>
<keyword evidence="11" id="KW-0511">Multifunctional enzyme</keyword>
<evidence type="ECO:0000313" key="17">
    <source>
        <dbReference type="EMBL" id="AGC72555.1"/>
    </source>
</evidence>
<dbReference type="InterPro" id="IPR002734">
    <property type="entry name" value="RibDG_C"/>
</dbReference>
<sequence length="344" mass="35839">MTNVLPSDAVDRECMTRALAAGATVRCITSPNPWVGAVVRTASGAMYEGATGEPGESHAEVVALASAGSAARGSSLYVTLEPCSHTGRTGPCVDAIIDAGVARVIIGVEDPDPQVSGSGIAALRSAGIEVVVGVQEDKVRAQLSPYLKHRRTGRPWVVLKLAATLDGGTAAPNGTSQWITSPPARADGHRWRAESDAILVGAGTVRRDDPSLTVRDYRPPVLPVNGSLDPLRVVLGAVPEDAKVQPCREMTGDLGSVLDELGADGVLQLLVEGGAAVAGDFHRAGLVDRYVVYLAPALFGGDDANGLFLGAGAWDIDDLWRGRFVGVERVGDDLRIELAAQEEI</sequence>
<dbReference type="Pfam" id="PF00383">
    <property type="entry name" value="dCMP_cyt_deam_1"/>
    <property type="match status" value="1"/>
</dbReference>
<dbReference type="InterPro" id="IPR016193">
    <property type="entry name" value="Cytidine_deaminase-like"/>
</dbReference>
<dbReference type="NCBIfam" id="TIGR00326">
    <property type="entry name" value="eubact_ribD"/>
    <property type="match status" value="1"/>
</dbReference>
<keyword evidence="12 17" id="KW-0378">Hydrolase</keyword>
<evidence type="ECO:0000256" key="12">
    <source>
        <dbReference type="PIRNR" id="PIRNR006769"/>
    </source>
</evidence>
<comment type="similarity">
    <text evidence="4 12">In the N-terminal section; belongs to the cytidine and deoxycytidylate deaminase family.</text>
</comment>
<dbReference type="Pfam" id="PF01872">
    <property type="entry name" value="RibD_C"/>
    <property type="match status" value="1"/>
</dbReference>
<dbReference type="GO" id="GO:0008270">
    <property type="term" value="F:zinc ion binding"/>
    <property type="evidence" value="ECO:0007669"/>
    <property type="project" value="InterPro"/>
</dbReference>
<protein>
    <recommendedName>
        <fullName evidence="12">Riboflavin biosynthesis protein RibD</fullName>
    </recommendedName>
    <domain>
        <recommendedName>
            <fullName evidence="12">Diaminohydroxyphosphoribosylaminopyrimidine deaminase</fullName>
            <shortName evidence="12">DRAP deaminase</shortName>
            <ecNumber evidence="12">3.5.4.26</ecNumber>
        </recommendedName>
        <alternativeName>
            <fullName evidence="12">Riboflavin-specific deaminase</fullName>
        </alternativeName>
    </domain>
    <domain>
        <recommendedName>
            <fullName evidence="12">5-amino-6-(5-phosphoribosylamino)uracil reductase</fullName>
            <ecNumber evidence="12">1.1.1.193</ecNumber>
        </recommendedName>
        <alternativeName>
            <fullName evidence="12">HTP reductase</fullName>
        </alternativeName>
    </domain>
</protein>